<evidence type="ECO:0000259" key="7">
    <source>
        <dbReference type="Pfam" id="PF23559"/>
    </source>
</evidence>
<dbReference type="Gene3D" id="1.20.5.4130">
    <property type="match status" value="4"/>
</dbReference>
<dbReference type="SUPFAM" id="SSF52540">
    <property type="entry name" value="P-loop containing nucleoside triphosphate hydrolases"/>
    <property type="match status" value="3"/>
</dbReference>
<keyword evidence="3" id="KW-0611">Plant defense</keyword>
<keyword evidence="4" id="KW-0472">Membrane</keyword>
<proteinExistence type="predicted"/>
<dbReference type="PANTHER" id="PTHR19338">
    <property type="entry name" value="TRANSLOCASE OF INNER MITOCHONDRIAL MEMBRANE 13 HOMOLOG"/>
    <property type="match status" value="1"/>
</dbReference>
<dbReference type="SUPFAM" id="SSF52058">
    <property type="entry name" value="L domain-like"/>
    <property type="match status" value="1"/>
</dbReference>
<feature type="domain" description="Disease resistance N-terminal" evidence="6">
    <location>
        <begin position="5"/>
        <end position="90"/>
    </location>
</feature>
<dbReference type="InterPro" id="IPR027417">
    <property type="entry name" value="P-loop_NTPase"/>
</dbReference>
<feature type="domain" description="NB-ARC" evidence="5">
    <location>
        <begin position="538"/>
        <end position="573"/>
    </location>
</feature>
<comment type="caution">
    <text evidence="8">The sequence shown here is derived from an EMBL/GenBank/DDBJ whole genome shotgun (WGS) entry which is preliminary data.</text>
</comment>
<evidence type="ECO:0008006" key="10">
    <source>
        <dbReference type="Google" id="ProtNLM"/>
    </source>
</evidence>
<dbReference type="Proteomes" id="UP000323000">
    <property type="component" value="Chromosome 5"/>
</dbReference>
<feature type="domain" description="Disease resistance protein winged helix" evidence="7">
    <location>
        <begin position="844"/>
        <end position="884"/>
    </location>
</feature>
<dbReference type="EMBL" id="VAHF01000005">
    <property type="protein sequence ID" value="TXG62279.1"/>
    <property type="molecule type" value="Genomic_DNA"/>
</dbReference>
<dbReference type="AlphaFoldDB" id="A0A5C7HZZ4"/>
<dbReference type="InterPro" id="IPR002182">
    <property type="entry name" value="NB-ARC"/>
</dbReference>
<feature type="domain" description="Disease resistance N-terminal" evidence="6">
    <location>
        <begin position="416"/>
        <end position="460"/>
    </location>
</feature>
<feature type="domain" description="Disease resistance N-terminal" evidence="6">
    <location>
        <begin position="230"/>
        <end position="315"/>
    </location>
</feature>
<dbReference type="InterPro" id="IPR032675">
    <property type="entry name" value="LRR_dom_sf"/>
</dbReference>
<evidence type="ECO:0000256" key="1">
    <source>
        <dbReference type="ARBA" id="ARBA00022737"/>
    </source>
</evidence>
<dbReference type="Gene3D" id="3.80.10.10">
    <property type="entry name" value="Ribonuclease Inhibitor"/>
    <property type="match status" value="1"/>
</dbReference>
<keyword evidence="1" id="KW-0677">Repeat</keyword>
<dbReference type="Pfam" id="PF00931">
    <property type="entry name" value="NB-ARC"/>
    <property type="match status" value="2"/>
</dbReference>
<sequence length="1115" mass="129879">MDESVITYATQRFTEVLVKKAKFLKGVRGEVEWLRDELQHMHVFLKDADSKQEEDPLVRNWVDEIRNATYDAEDIVDIFLLKIESRRRKSFVKRYSTFPKELFDLRKVGKELEALRVRISNISKSCETYGIRIIKERTSSTSIEMLHQLRRSSPHGLDKDIIGMENDTTRLVAQLLKKENQLTLIYLVGMGGIGKTTLAIMIIFNLLFDYCLLFLQTKIRKKSKEMDESVITYATQRLTEVLVKKAKFLKGVRGEVEWLRDELQHMHVFLKDADSKQEEDPLVRNWVDEIRNATYDAEDIVDIFLLKIESRRRKSFVKRYSTFPKELFDLRKVGKELEALRVRISNISKSCETYGIRIIKERTSSTSIEMLHQLRRSSPRGLDKDIIGMENDTTRLVAQLLKKENQLTLIYLVGMGDTDSKQEEDPLVHNWVDEIRNATYDAEDIVDIFLLKIKSRRRKSFVKRYSTFPKELFDLRKVGKELEALRVRISNISKSCETYGIRIIKERTSSISIEMLHQLRRSSPHGLDKDIIGMENDTTRLVAQLLKKENQLTLIYLVGMGGIGKTTLASMIIFNLLFDYCLLFLQTEIRKKSKEMDESVITYATQRLTEVLVKKAKFLKGVYGEVEWLRDELQHMHVFLKDADSKQEEDPLVRNWVDEIRNATYDAEDIVDIFLLKIKSRRRKSFVKRYSTFPKELFDLRNVRKELEALRVRISNISKSCETYGIRIIKERTSSTSIEMLHQLRRSSPRGLDKDIIGMENDTTRLVAQLLKKENQLTLIYLVGMGVIQPIEMVENKEEEELERMLYEHLQEKRYLLVLDDIWTTEAWDLLKGVFLDMGNGSKTRKLFHLWIAEGFIPEGEKRMEEITEDFLNELIDRNMVQVSHDSVLFYSASGSIGVMTSLSLETLDVSMGDLAEIPNIIGEMGNLRHLHMNFYKCKGKLRIDTLKNLQTLYPIHMDNLELKNIGKSLNLRKLGVVLDVDSDLITFHLSQLHHLTKLTWEGRMKMLPLPHEFPLNISKLTFNIRDLDMVDPDPMPVLKQLPKLSILKMIIYCKSDHMVISASGFPLLEFLKLKDLGKLQLTIEDGALPKIRHFRITFEHLLELPVGIMSTTTF</sequence>
<dbReference type="GO" id="GO:0051707">
    <property type="term" value="P:response to other organism"/>
    <property type="evidence" value="ECO:0007669"/>
    <property type="project" value="UniProtKB-ARBA"/>
</dbReference>
<protein>
    <recommendedName>
        <fullName evidence="10">Rx N-terminal domain-containing protein</fullName>
    </recommendedName>
</protein>
<dbReference type="GO" id="GO:0043531">
    <property type="term" value="F:ADP binding"/>
    <property type="evidence" value="ECO:0007669"/>
    <property type="project" value="InterPro"/>
</dbReference>
<evidence type="ECO:0000259" key="5">
    <source>
        <dbReference type="Pfam" id="PF00931"/>
    </source>
</evidence>
<keyword evidence="9" id="KW-1185">Reference proteome</keyword>
<dbReference type="OrthoDB" id="646178at2759"/>
<evidence type="ECO:0000256" key="3">
    <source>
        <dbReference type="ARBA" id="ARBA00022821"/>
    </source>
</evidence>
<dbReference type="InterPro" id="IPR058922">
    <property type="entry name" value="WHD_DRP"/>
</dbReference>
<dbReference type="CDD" id="cd14798">
    <property type="entry name" value="RX-CC_like"/>
    <property type="match status" value="4"/>
</dbReference>
<keyword evidence="4" id="KW-1133">Transmembrane helix</keyword>
<accession>A0A5C7HZZ4</accession>
<feature type="domain" description="NB-ARC" evidence="5">
    <location>
        <begin position="794"/>
        <end position="843"/>
    </location>
</feature>
<organism evidence="8 9">
    <name type="scientific">Acer yangbiense</name>
    <dbReference type="NCBI Taxonomy" id="1000413"/>
    <lineage>
        <taxon>Eukaryota</taxon>
        <taxon>Viridiplantae</taxon>
        <taxon>Streptophyta</taxon>
        <taxon>Embryophyta</taxon>
        <taxon>Tracheophyta</taxon>
        <taxon>Spermatophyta</taxon>
        <taxon>Magnoliopsida</taxon>
        <taxon>eudicotyledons</taxon>
        <taxon>Gunneridae</taxon>
        <taxon>Pentapetalae</taxon>
        <taxon>rosids</taxon>
        <taxon>malvids</taxon>
        <taxon>Sapindales</taxon>
        <taxon>Sapindaceae</taxon>
        <taxon>Hippocastanoideae</taxon>
        <taxon>Acereae</taxon>
        <taxon>Acer</taxon>
    </lineage>
</organism>
<dbReference type="Pfam" id="PF18052">
    <property type="entry name" value="Rx_N"/>
    <property type="match status" value="4"/>
</dbReference>
<evidence type="ECO:0000256" key="2">
    <source>
        <dbReference type="ARBA" id="ARBA00022741"/>
    </source>
</evidence>
<dbReference type="InterPro" id="IPR041118">
    <property type="entry name" value="Rx_N"/>
</dbReference>
<keyword evidence="4" id="KW-0812">Transmembrane</keyword>
<dbReference type="GO" id="GO:0006952">
    <property type="term" value="P:defense response"/>
    <property type="evidence" value="ECO:0007669"/>
    <property type="project" value="UniProtKB-KW"/>
</dbReference>
<evidence type="ECO:0000256" key="4">
    <source>
        <dbReference type="SAM" id="Phobius"/>
    </source>
</evidence>
<keyword evidence="2" id="KW-0547">Nucleotide-binding</keyword>
<evidence type="ECO:0000313" key="9">
    <source>
        <dbReference type="Proteomes" id="UP000323000"/>
    </source>
</evidence>
<evidence type="ECO:0000313" key="8">
    <source>
        <dbReference type="EMBL" id="TXG62279.1"/>
    </source>
</evidence>
<dbReference type="Gene3D" id="3.40.50.300">
    <property type="entry name" value="P-loop containing nucleotide triphosphate hydrolases"/>
    <property type="match status" value="1"/>
</dbReference>
<dbReference type="InterPro" id="IPR038005">
    <property type="entry name" value="RX-like_CC"/>
</dbReference>
<evidence type="ECO:0000259" key="6">
    <source>
        <dbReference type="Pfam" id="PF18052"/>
    </source>
</evidence>
<dbReference type="PANTHER" id="PTHR19338:SF73">
    <property type="entry name" value="DISEASE RESISTANCE PROTEIN RGA2-LIKE"/>
    <property type="match status" value="1"/>
</dbReference>
<gene>
    <name evidence="8" type="ORF">EZV62_013642</name>
</gene>
<feature type="transmembrane region" description="Helical" evidence="4">
    <location>
        <begin position="184"/>
        <end position="215"/>
    </location>
</feature>
<dbReference type="Pfam" id="PF23559">
    <property type="entry name" value="WHD_DRP"/>
    <property type="match status" value="1"/>
</dbReference>
<feature type="domain" description="Disease resistance N-terminal" evidence="6">
    <location>
        <begin position="600"/>
        <end position="685"/>
    </location>
</feature>
<reference evidence="9" key="1">
    <citation type="journal article" date="2019" name="Gigascience">
        <title>De novo genome assembly of the endangered Acer yangbiense, a plant species with extremely small populations endemic to Yunnan Province, China.</title>
        <authorList>
            <person name="Yang J."/>
            <person name="Wariss H.M."/>
            <person name="Tao L."/>
            <person name="Zhang R."/>
            <person name="Yun Q."/>
            <person name="Hollingsworth P."/>
            <person name="Dao Z."/>
            <person name="Luo G."/>
            <person name="Guo H."/>
            <person name="Ma Y."/>
            <person name="Sun W."/>
        </authorList>
    </citation>
    <scope>NUCLEOTIDE SEQUENCE [LARGE SCALE GENOMIC DNA]</scope>
    <source>
        <strain evidence="9">cv. Malutang</strain>
    </source>
</reference>
<name>A0A5C7HZZ4_9ROSI</name>